<dbReference type="Pfam" id="PF08699">
    <property type="entry name" value="ArgoL1"/>
    <property type="match status" value="1"/>
</dbReference>
<dbReference type="Gene3D" id="2.170.260.10">
    <property type="entry name" value="paz domain"/>
    <property type="match status" value="1"/>
</dbReference>
<dbReference type="Pfam" id="PF02170">
    <property type="entry name" value="PAZ"/>
    <property type="match status" value="1"/>
</dbReference>
<evidence type="ECO:0000313" key="4">
    <source>
        <dbReference type="EMBL" id="KAF8907085.1"/>
    </source>
</evidence>
<evidence type="ECO:0000313" key="5">
    <source>
        <dbReference type="Proteomes" id="UP000724874"/>
    </source>
</evidence>
<evidence type="ECO:0000259" key="2">
    <source>
        <dbReference type="PROSITE" id="PS50821"/>
    </source>
</evidence>
<dbReference type="PANTHER" id="PTHR22891">
    <property type="entry name" value="EUKARYOTIC TRANSLATION INITIATION FACTOR 2C"/>
    <property type="match status" value="1"/>
</dbReference>
<dbReference type="SMART" id="SM01163">
    <property type="entry name" value="DUF1785"/>
    <property type="match status" value="1"/>
</dbReference>
<dbReference type="InterPro" id="IPR012337">
    <property type="entry name" value="RNaseH-like_sf"/>
</dbReference>
<keyword evidence="5" id="KW-1185">Reference proteome</keyword>
<feature type="compositionally biased region" description="Gly residues" evidence="1">
    <location>
        <begin position="75"/>
        <end position="85"/>
    </location>
</feature>
<dbReference type="Pfam" id="PF02171">
    <property type="entry name" value="Piwi"/>
    <property type="match status" value="1"/>
</dbReference>
<dbReference type="Pfam" id="PF16488">
    <property type="entry name" value="ArgoL2"/>
    <property type="match status" value="1"/>
</dbReference>
<proteinExistence type="predicted"/>
<gene>
    <name evidence="4" type="ORF">CPB84DRAFT_1813679</name>
</gene>
<sequence length="995" mass="109339">MSGNPRGRGQPRGRGNRGASPQAGNQGGGGRGFDRGGGRGFDRGGGGRGFDRGGGGGRGFDRGGGGGRGFDRGGRGGGVPRGRGAPGIFQENVPVQIPARLDDAQLKQLIAGFKAVKVKPEMPLRPGYGTVGTPIKLRANFFAMTLPKGPVYDYVVEILPQTDINKIKMRLFDLLEQSALCRPHLPYIAHDRSQRLVSAKKLPQPLDIQIPFYEEHERGPAKDAKVYMMSIKLDRELNTSELTSYMEGQARYHSYDPLPLLSALNLVTQHHANKTGFRIGRLVKKDGENAKERVGRSRYFFPASERLNLGPGIEAVQGFYASVRPAFKQLMVNVNVCMAAFIVPGNLADRLNEFRQESRGGMPTLPKGLSRNLKVKTLHLGHKKKVNAIGTTSARNTFFECEELAGPGGKVSVEQYFAKKYPNLKLKHAADLPVIDVGSRQRTIWIPAELCQIEPGNAFREKLSDRATAEMIKYAANPPNINAEFIVNRGFPAMGLAPVQQPTNGFGISIDTKMAEIPGRELPAPGLAYKVGRPRVQNGSWNILDVKFHRGANISSWWVLVVRDGRGTIQGPQDPQLEGLIDGFRKKLSSSGMAIPNTRPRLLPPAVLKTPEKIQIDRDTLKQALSGSAKPSFVLVLLENRDNYIYPAIKVLRLLDFSLFCCSPSLCHSVSGTWSWASHTIHMQLGKALGVPEKQDQYLSNVALKVNTKLGGMNHLLDEKAMRWLTKKSTMMVGIDVTHPGPGSREGTPSIAAVVASVDSSFVQFPASLRIQETKKEMLDELSDMLIERLQVYEKKNKTLPDRVIVYRDGVSEGQFDTVLEQELPQILNAFKKLSTKERKTAYKPQLSIIICGFYPTNSQYAAKNGNTRPGTIVDKGITGVFDFDFYLQAHAGLQGTVKATHYTVVYDEIGLSADDIQVGTHDVSYLYARATKAVSLIPAACYLNDFLDDKASTAGAGRRGKQDREEEAKRVFDAAKKAWGEGLHPDMRGSMFYI</sequence>
<dbReference type="PROSITE" id="PS50822">
    <property type="entry name" value="PIWI"/>
    <property type="match status" value="1"/>
</dbReference>
<feature type="compositionally biased region" description="Gly residues" evidence="1">
    <location>
        <begin position="43"/>
        <end position="68"/>
    </location>
</feature>
<dbReference type="SUPFAM" id="SSF101690">
    <property type="entry name" value="PAZ domain"/>
    <property type="match status" value="1"/>
</dbReference>
<dbReference type="OrthoDB" id="10252740at2759"/>
<dbReference type="Gene3D" id="3.40.50.2300">
    <property type="match status" value="1"/>
</dbReference>
<protein>
    <submittedName>
        <fullName evidence="4">Argonaute-like protein</fullName>
    </submittedName>
</protein>
<dbReference type="SMART" id="SM00950">
    <property type="entry name" value="Piwi"/>
    <property type="match status" value="1"/>
</dbReference>
<name>A0A9P5NUK2_GYMJU</name>
<dbReference type="Pfam" id="PF16486">
    <property type="entry name" value="ArgoN"/>
    <property type="match status" value="1"/>
</dbReference>
<feature type="compositionally biased region" description="Basic and acidic residues" evidence="1">
    <location>
        <begin position="32"/>
        <end position="42"/>
    </location>
</feature>
<dbReference type="InterPro" id="IPR032472">
    <property type="entry name" value="ArgoL2"/>
</dbReference>
<comment type="caution">
    <text evidence="4">The sequence shown here is derived from an EMBL/GenBank/DDBJ whole genome shotgun (WGS) entry which is preliminary data.</text>
</comment>
<dbReference type="CDD" id="cd02846">
    <property type="entry name" value="PAZ_argonaute_like"/>
    <property type="match status" value="1"/>
</dbReference>
<dbReference type="GO" id="GO:0003723">
    <property type="term" value="F:RNA binding"/>
    <property type="evidence" value="ECO:0007669"/>
    <property type="project" value="InterPro"/>
</dbReference>
<dbReference type="InterPro" id="IPR003165">
    <property type="entry name" value="Piwi"/>
</dbReference>
<dbReference type="Proteomes" id="UP000724874">
    <property type="component" value="Unassembled WGS sequence"/>
</dbReference>
<dbReference type="InterPro" id="IPR036397">
    <property type="entry name" value="RNaseH_sf"/>
</dbReference>
<dbReference type="InterPro" id="IPR032474">
    <property type="entry name" value="Argonaute_N"/>
</dbReference>
<dbReference type="EMBL" id="JADNYJ010000016">
    <property type="protein sequence ID" value="KAF8907085.1"/>
    <property type="molecule type" value="Genomic_DNA"/>
</dbReference>
<dbReference type="AlphaFoldDB" id="A0A9P5NUK2"/>
<organism evidence="4 5">
    <name type="scientific">Gymnopilus junonius</name>
    <name type="common">Spectacular rustgill mushroom</name>
    <name type="synonym">Gymnopilus spectabilis subsp. junonius</name>
    <dbReference type="NCBI Taxonomy" id="109634"/>
    <lineage>
        <taxon>Eukaryota</taxon>
        <taxon>Fungi</taxon>
        <taxon>Dikarya</taxon>
        <taxon>Basidiomycota</taxon>
        <taxon>Agaricomycotina</taxon>
        <taxon>Agaricomycetes</taxon>
        <taxon>Agaricomycetidae</taxon>
        <taxon>Agaricales</taxon>
        <taxon>Agaricineae</taxon>
        <taxon>Hymenogastraceae</taxon>
        <taxon>Gymnopilus</taxon>
    </lineage>
</organism>
<feature type="domain" description="PAZ" evidence="2">
    <location>
        <begin position="346"/>
        <end position="455"/>
    </location>
</feature>
<dbReference type="Gene3D" id="3.30.420.10">
    <property type="entry name" value="Ribonuclease H-like superfamily/Ribonuclease H"/>
    <property type="match status" value="1"/>
</dbReference>
<feature type="domain" description="Piwi" evidence="3">
    <location>
        <begin position="693"/>
        <end position="948"/>
    </location>
</feature>
<evidence type="ECO:0000256" key="1">
    <source>
        <dbReference type="SAM" id="MobiDB-lite"/>
    </source>
</evidence>
<dbReference type="SUPFAM" id="SSF53098">
    <property type="entry name" value="Ribonuclease H-like"/>
    <property type="match status" value="1"/>
</dbReference>
<feature type="region of interest" description="Disordered" evidence="1">
    <location>
        <begin position="1"/>
        <end position="89"/>
    </location>
</feature>
<dbReference type="InterPro" id="IPR014811">
    <property type="entry name" value="ArgoL1"/>
</dbReference>
<dbReference type="PROSITE" id="PS50821">
    <property type="entry name" value="PAZ"/>
    <property type="match status" value="1"/>
</dbReference>
<dbReference type="InterPro" id="IPR003100">
    <property type="entry name" value="PAZ_dom"/>
</dbReference>
<evidence type="ECO:0000259" key="3">
    <source>
        <dbReference type="PROSITE" id="PS50822"/>
    </source>
</evidence>
<accession>A0A9P5NUK2</accession>
<dbReference type="InterPro" id="IPR036085">
    <property type="entry name" value="PAZ_dom_sf"/>
</dbReference>
<reference evidence="4" key="1">
    <citation type="submission" date="2020-11" db="EMBL/GenBank/DDBJ databases">
        <authorList>
            <consortium name="DOE Joint Genome Institute"/>
            <person name="Ahrendt S."/>
            <person name="Riley R."/>
            <person name="Andreopoulos W."/>
            <person name="LaButti K."/>
            <person name="Pangilinan J."/>
            <person name="Ruiz-duenas F.J."/>
            <person name="Barrasa J.M."/>
            <person name="Sanchez-Garcia M."/>
            <person name="Camarero S."/>
            <person name="Miyauchi S."/>
            <person name="Serrano A."/>
            <person name="Linde D."/>
            <person name="Babiker R."/>
            <person name="Drula E."/>
            <person name="Ayuso-Fernandez I."/>
            <person name="Pacheco R."/>
            <person name="Padilla G."/>
            <person name="Ferreira P."/>
            <person name="Barriuso J."/>
            <person name="Kellner H."/>
            <person name="Castanera R."/>
            <person name="Alfaro M."/>
            <person name="Ramirez L."/>
            <person name="Pisabarro A.G."/>
            <person name="Kuo A."/>
            <person name="Tritt A."/>
            <person name="Lipzen A."/>
            <person name="He G."/>
            <person name="Yan M."/>
            <person name="Ng V."/>
            <person name="Cullen D."/>
            <person name="Martin F."/>
            <person name="Rosso M.-N."/>
            <person name="Henrissat B."/>
            <person name="Hibbett D."/>
            <person name="Martinez A.T."/>
            <person name="Grigoriev I.V."/>
        </authorList>
    </citation>
    <scope>NUCLEOTIDE SEQUENCE</scope>
    <source>
        <strain evidence="4">AH 44721</strain>
    </source>
</reference>